<dbReference type="EMBL" id="JACEEZ010003710">
    <property type="protein sequence ID" value="KAG0727098.1"/>
    <property type="molecule type" value="Genomic_DNA"/>
</dbReference>
<reference evidence="2" key="1">
    <citation type="submission" date="2020-07" db="EMBL/GenBank/DDBJ databases">
        <title>The High-quality genome of the commercially important snow crab, Chionoecetes opilio.</title>
        <authorList>
            <person name="Jeong J.-H."/>
            <person name="Ryu S."/>
        </authorList>
    </citation>
    <scope>NUCLEOTIDE SEQUENCE</scope>
    <source>
        <strain evidence="2">MADBK_172401_WGS</strain>
        <tissue evidence="2">Digestive gland</tissue>
    </source>
</reference>
<evidence type="ECO:0000313" key="3">
    <source>
        <dbReference type="Proteomes" id="UP000770661"/>
    </source>
</evidence>
<proteinExistence type="predicted"/>
<sequence>MQARVLLKHFKPGQPQVEKVFSVVPQQASHQGFPEATGNHPATCPHLPPTRGEQTWDERSVQTWRGGVKSPLCEDASSACLRANYPARSGGSLLQPLLRPKDCGWIR</sequence>
<accession>A0A8J5CNN0</accession>
<organism evidence="2 3">
    <name type="scientific">Chionoecetes opilio</name>
    <name type="common">Atlantic snow crab</name>
    <name type="synonym">Cancer opilio</name>
    <dbReference type="NCBI Taxonomy" id="41210"/>
    <lineage>
        <taxon>Eukaryota</taxon>
        <taxon>Metazoa</taxon>
        <taxon>Ecdysozoa</taxon>
        <taxon>Arthropoda</taxon>
        <taxon>Crustacea</taxon>
        <taxon>Multicrustacea</taxon>
        <taxon>Malacostraca</taxon>
        <taxon>Eumalacostraca</taxon>
        <taxon>Eucarida</taxon>
        <taxon>Decapoda</taxon>
        <taxon>Pleocyemata</taxon>
        <taxon>Brachyura</taxon>
        <taxon>Eubrachyura</taxon>
        <taxon>Majoidea</taxon>
        <taxon>Majidae</taxon>
        <taxon>Chionoecetes</taxon>
    </lineage>
</organism>
<name>A0A8J5CNN0_CHIOP</name>
<dbReference type="Proteomes" id="UP000770661">
    <property type="component" value="Unassembled WGS sequence"/>
</dbReference>
<protein>
    <submittedName>
        <fullName evidence="2">Uncharacterized protein</fullName>
    </submittedName>
</protein>
<evidence type="ECO:0000256" key="1">
    <source>
        <dbReference type="SAM" id="MobiDB-lite"/>
    </source>
</evidence>
<gene>
    <name evidence="2" type="ORF">GWK47_035351</name>
</gene>
<keyword evidence="3" id="KW-1185">Reference proteome</keyword>
<dbReference type="AlphaFoldDB" id="A0A8J5CNN0"/>
<feature type="region of interest" description="Disordered" evidence="1">
    <location>
        <begin position="26"/>
        <end position="61"/>
    </location>
</feature>
<evidence type="ECO:0000313" key="2">
    <source>
        <dbReference type="EMBL" id="KAG0727098.1"/>
    </source>
</evidence>
<comment type="caution">
    <text evidence="2">The sequence shown here is derived from an EMBL/GenBank/DDBJ whole genome shotgun (WGS) entry which is preliminary data.</text>
</comment>